<sequence>MDAVDVPDPALRGEVLNEPDGPVLRFERIVPAGPAAVWEAVTSRDGTAAWSFPLEFEPRAGGSVLFDSGEMGTISGTVVAWDPGALLEYEWGGPEGRWHVRFVIEPAGDSDGSVITFEHLSPDPHHPDYAAGWHWHLDRLEQYLAGDTPAQVPQDEHFEELQRLYSGAEG</sequence>
<dbReference type="SUPFAM" id="SSF55961">
    <property type="entry name" value="Bet v1-like"/>
    <property type="match status" value="1"/>
</dbReference>
<evidence type="ECO:0000259" key="2">
    <source>
        <dbReference type="Pfam" id="PF08327"/>
    </source>
</evidence>
<dbReference type="EMBL" id="BONR01000003">
    <property type="protein sequence ID" value="GIG55035.1"/>
    <property type="molecule type" value="Genomic_DNA"/>
</dbReference>
<accession>A0A919Q2F6</accession>
<comment type="caution">
    <text evidence="3">The sequence shown here is derived from an EMBL/GenBank/DDBJ whole genome shotgun (WGS) entry which is preliminary data.</text>
</comment>
<reference evidence="3" key="1">
    <citation type="submission" date="2021-01" db="EMBL/GenBank/DDBJ databases">
        <title>Whole genome shotgun sequence of Demequina activiva NBRC 110675.</title>
        <authorList>
            <person name="Komaki H."/>
            <person name="Tamura T."/>
        </authorList>
    </citation>
    <scope>NUCLEOTIDE SEQUENCE</scope>
    <source>
        <strain evidence="3">NBRC 110675</strain>
    </source>
</reference>
<comment type="similarity">
    <text evidence="1">Belongs to the AHA1 family.</text>
</comment>
<dbReference type="Proteomes" id="UP000652354">
    <property type="component" value="Unassembled WGS sequence"/>
</dbReference>
<evidence type="ECO:0000313" key="3">
    <source>
        <dbReference type="EMBL" id="GIG55035.1"/>
    </source>
</evidence>
<protein>
    <recommendedName>
        <fullName evidence="2">Activator of Hsp90 ATPase homologue 1/2-like C-terminal domain-containing protein</fullName>
    </recommendedName>
</protein>
<evidence type="ECO:0000313" key="4">
    <source>
        <dbReference type="Proteomes" id="UP000652354"/>
    </source>
</evidence>
<dbReference type="InterPro" id="IPR023393">
    <property type="entry name" value="START-like_dom_sf"/>
</dbReference>
<dbReference type="AlphaFoldDB" id="A0A919Q2F6"/>
<keyword evidence="4" id="KW-1185">Reference proteome</keyword>
<feature type="domain" description="Activator of Hsp90 ATPase homologue 1/2-like C-terminal" evidence="2">
    <location>
        <begin position="33"/>
        <end position="144"/>
    </location>
</feature>
<evidence type="ECO:0000256" key="1">
    <source>
        <dbReference type="ARBA" id="ARBA00006817"/>
    </source>
</evidence>
<dbReference type="RefSeq" id="WP_203656126.1">
    <property type="nucleotide sequence ID" value="NZ_BONR01000003.1"/>
</dbReference>
<gene>
    <name evidence="3" type="ORF">Dac01nite_17870</name>
</gene>
<proteinExistence type="inferred from homology"/>
<dbReference type="Gene3D" id="3.30.530.20">
    <property type="match status" value="1"/>
</dbReference>
<name>A0A919Q2F6_9MICO</name>
<dbReference type="InterPro" id="IPR013538">
    <property type="entry name" value="ASHA1/2-like_C"/>
</dbReference>
<organism evidence="3 4">
    <name type="scientific">Demequina activiva</name>
    <dbReference type="NCBI Taxonomy" id="1582364"/>
    <lineage>
        <taxon>Bacteria</taxon>
        <taxon>Bacillati</taxon>
        <taxon>Actinomycetota</taxon>
        <taxon>Actinomycetes</taxon>
        <taxon>Micrococcales</taxon>
        <taxon>Demequinaceae</taxon>
        <taxon>Demequina</taxon>
    </lineage>
</organism>
<dbReference type="Pfam" id="PF08327">
    <property type="entry name" value="AHSA1"/>
    <property type="match status" value="1"/>
</dbReference>